<gene>
    <name evidence="2" type="ORF">QT969_05480</name>
</gene>
<dbReference type="RefSeq" id="WP_017681507.1">
    <property type="nucleotide sequence ID" value="NZ_JAUBOF010000011.1"/>
</dbReference>
<dbReference type="EMBL" id="JAUBOF010000011">
    <property type="protein sequence ID" value="MDM7487729.1"/>
    <property type="molecule type" value="Genomic_DNA"/>
</dbReference>
<proteinExistence type="predicted"/>
<evidence type="ECO:0000256" key="1">
    <source>
        <dbReference type="SAM" id="Phobius"/>
    </source>
</evidence>
<keyword evidence="1" id="KW-0472">Membrane</keyword>
<sequence>MPRWCWDEDEPLFGDVESPAGGVAIAGCSALIALVALLVIGPALV</sequence>
<keyword evidence="1" id="KW-0812">Transmembrane</keyword>
<evidence type="ECO:0000313" key="2">
    <source>
        <dbReference type="EMBL" id="MDM7487729.1"/>
    </source>
</evidence>
<evidence type="ECO:0000313" key="3">
    <source>
        <dbReference type="Proteomes" id="UP001233164"/>
    </source>
</evidence>
<accession>A0ABT7RJC1</accession>
<feature type="transmembrane region" description="Helical" evidence="1">
    <location>
        <begin position="20"/>
        <end position="44"/>
    </location>
</feature>
<comment type="caution">
    <text evidence="2">The sequence shown here is derived from an EMBL/GenBank/DDBJ whole genome shotgun (WGS) entry which is preliminary data.</text>
</comment>
<reference evidence="2 3" key="1">
    <citation type="submission" date="2023-06" db="EMBL/GenBank/DDBJ databases">
        <title>Rhodococcus indonesiensis sp. nov a new member of the Rhodococcus ruber lineage isolated from a sediment of neutral hot spring.</title>
        <authorList>
            <person name="Kusuma A.B."/>
            <person name="Fenylestari G."/>
            <person name="Ammar F."/>
            <person name="Nouioui I."/>
            <person name="Goodfellow M."/>
        </authorList>
    </citation>
    <scope>NUCLEOTIDE SEQUENCE [LARGE SCALE GENOMIC DNA]</scope>
    <source>
        <strain evidence="2 3">CSLK01-03</strain>
    </source>
</reference>
<organism evidence="2 3">
    <name type="scientific">Rhodococcus indonesiensis</name>
    <dbReference type="NCBI Taxonomy" id="3055869"/>
    <lineage>
        <taxon>Bacteria</taxon>
        <taxon>Bacillati</taxon>
        <taxon>Actinomycetota</taxon>
        <taxon>Actinomycetes</taxon>
        <taxon>Mycobacteriales</taxon>
        <taxon>Nocardiaceae</taxon>
        <taxon>Rhodococcus</taxon>
    </lineage>
</organism>
<keyword evidence="3" id="KW-1185">Reference proteome</keyword>
<keyword evidence="1" id="KW-1133">Transmembrane helix</keyword>
<dbReference type="PROSITE" id="PS51257">
    <property type="entry name" value="PROKAR_LIPOPROTEIN"/>
    <property type="match status" value="1"/>
</dbReference>
<name>A0ABT7RJC1_9NOCA</name>
<dbReference type="GeneID" id="66833869"/>
<protein>
    <submittedName>
        <fullName evidence="2">Uncharacterized protein</fullName>
    </submittedName>
</protein>
<dbReference type="Proteomes" id="UP001233164">
    <property type="component" value="Unassembled WGS sequence"/>
</dbReference>